<evidence type="ECO:0000256" key="3">
    <source>
        <dbReference type="ARBA" id="ARBA00022741"/>
    </source>
</evidence>
<reference evidence="11" key="1">
    <citation type="submission" date="2017-02" db="UniProtKB">
        <authorList>
            <consortium name="WormBaseParasite"/>
        </authorList>
    </citation>
    <scope>IDENTIFICATION</scope>
</reference>
<feature type="compositionally biased region" description="Polar residues" evidence="7">
    <location>
        <begin position="200"/>
        <end position="210"/>
    </location>
</feature>
<dbReference type="Pfam" id="PF00564">
    <property type="entry name" value="PB1"/>
    <property type="match status" value="1"/>
</dbReference>
<dbReference type="Proteomes" id="UP000274131">
    <property type="component" value="Unassembled WGS sequence"/>
</dbReference>
<dbReference type="PANTHER" id="PTHR11584">
    <property type="entry name" value="SERINE/THREONINE PROTEIN KINASE"/>
    <property type="match status" value="1"/>
</dbReference>
<keyword evidence="10" id="KW-1185">Reference proteome</keyword>
<dbReference type="Gene3D" id="1.10.510.10">
    <property type="entry name" value="Transferase(Phosphotransferase) domain 1"/>
    <property type="match status" value="1"/>
</dbReference>
<evidence type="ECO:0000259" key="8">
    <source>
        <dbReference type="PROSITE" id="PS50011"/>
    </source>
</evidence>
<evidence type="ECO:0000256" key="6">
    <source>
        <dbReference type="PROSITE-ProRule" id="PRU10141"/>
    </source>
</evidence>
<evidence type="ECO:0000313" key="11">
    <source>
        <dbReference type="WBParaSite" id="EVEC_0001316501-mRNA-1"/>
    </source>
</evidence>
<dbReference type="InterPro" id="IPR017441">
    <property type="entry name" value="Protein_kinase_ATP_BS"/>
</dbReference>
<dbReference type="WBParaSite" id="EVEC_0001316501-mRNA-1">
    <property type="protein sequence ID" value="EVEC_0001316501-mRNA-1"/>
    <property type="gene ID" value="EVEC_0001316501"/>
</dbReference>
<dbReference type="STRING" id="51028.A0A0N4VQ73"/>
<dbReference type="SMART" id="SM00220">
    <property type="entry name" value="S_TKc"/>
    <property type="match status" value="1"/>
</dbReference>
<dbReference type="Gene3D" id="3.10.20.90">
    <property type="entry name" value="Phosphatidylinositol 3-kinase Catalytic Subunit, Chain A, domain 1"/>
    <property type="match status" value="1"/>
</dbReference>
<feature type="region of interest" description="Disordered" evidence="7">
    <location>
        <begin position="187"/>
        <end position="210"/>
    </location>
</feature>
<feature type="region of interest" description="Disordered" evidence="7">
    <location>
        <begin position="82"/>
        <end position="101"/>
    </location>
</feature>
<proteinExistence type="predicted"/>
<dbReference type="FunFam" id="1.10.510.10:FF:000071">
    <property type="entry name" value="Mitogen-activated protein kinase kinase kinase 3 isoform 2"/>
    <property type="match status" value="1"/>
</dbReference>
<dbReference type="AlphaFoldDB" id="A0A0N4VQ73"/>
<feature type="region of interest" description="Disordered" evidence="7">
    <location>
        <begin position="1"/>
        <end position="65"/>
    </location>
</feature>
<dbReference type="PROSITE" id="PS00107">
    <property type="entry name" value="PROTEIN_KINASE_ATP"/>
    <property type="match status" value="1"/>
</dbReference>
<reference evidence="9 10" key="2">
    <citation type="submission" date="2018-10" db="EMBL/GenBank/DDBJ databases">
        <authorList>
            <consortium name="Pathogen Informatics"/>
        </authorList>
    </citation>
    <scope>NUCLEOTIDE SEQUENCE [LARGE SCALE GENOMIC DNA]</scope>
</reference>
<accession>A0A0N4VQ73</accession>
<dbReference type="GO" id="GO:0004674">
    <property type="term" value="F:protein serine/threonine kinase activity"/>
    <property type="evidence" value="ECO:0007669"/>
    <property type="project" value="UniProtKB-KW"/>
</dbReference>
<keyword evidence="5 6" id="KW-0067">ATP-binding</keyword>
<feature type="compositionally biased region" description="Low complexity" evidence="7">
    <location>
        <begin position="187"/>
        <end position="199"/>
    </location>
</feature>
<protein>
    <submittedName>
        <fullName evidence="11">Protein kinase domain-containing protein</fullName>
    </submittedName>
</protein>
<dbReference type="GO" id="GO:0035556">
    <property type="term" value="P:intracellular signal transduction"/>
    <property type="evidence" value="ECO:0007669"/>
    <property type="project" value="UniProtKB-ARBA"/>
</dbReference>
<dbReference type="InterPro" id="IPR000270">
    <property type="entry name" value="PB1_dom"/>
</dbReference>
<dbReference type="OrthoDB" id="8693905at2759"/>
<evidence type="ECO:0000256" key="7">
    <source>
        <dbReference type="SAM" id="MobiDB-lite"/>
    </source>
</evidence>
<feature type="binding site" evidence="6">
    <location>
        <position position="302"/>
    </location>
    <ligand>
        <name>ATP</name>
        <dbReference type="ChEBI" id="CHEBI:30616"/>
    </ligand>
</feature>
<evidence type="ECO:0000256" key="1">
    <source>
        <dbReference type="ARBA" id="ARBA00022527"/>
    </source>
</evidence>
<dbReference type="SUPFAM" id="SSF54277">
    <property type="entry name" value="CAD &amp; PB1 domains"/>
    <property type="match status" value="1"/>
</dbReference>
<feature type="compositionally biased region" description="Low complexity" evidence="7">
    <location>
        <begin position="9"/>
        <end position="63"/>
    </location>
</feature>
<organism evidence="11">
    <name type="scientific">Enterobius vermicularis</name>
    <name type="common">Human pinworm</name>
    <dbReference type="NCBI Taxonomy" id="51028"/>
    <lineage>
        <taxon>Eukaryota</taxon>
        <taxon>Metazoa</taxon>
        <taxon>Ecdysozoa</taxon>
        <taxon>Nematoda</taxon>
        <taxon>Chromadorea</taxon>
        <taxon>Rhabditida</taxon>
        <taxon>Spirurina</taxon>
        <taxon>Oxyuridomorpha</taxon>
        <taxon>Oxyuroidea</taxon>
        <taxon>Oxyuridae</taxon>
        <taxon>Enterobius</taxon>
    </lineage>
</organism>
<feature type="domain" description="Protein kinase" evidence="8">
    <location>
        <begin position="273"/>
        <end position="534"/>
    </location>
</feature>
<dbReference type="InterPro" id="IPR000719">
    <property type="entry name" value="Prot_kinase_dom"/>
</dbReference>
<keyword evidence="4" id="KW-0418">Kinase</keyword>
<dbReference type="SUPFAM" id="SSF56112">
    <property type="entry name" value="Protein kinase-like (PK-like)"/>
    <property type="match status" value="1"/>
</dbReference>
<gene>
    <name evidence="9" type="ORF">EVEC_LOCUS12319</name>
</gene>
<sequence length="542" mass="59818">MFSHARPKLPNSSNSSSSSCNPPTTSLSSRFPKPTQVTKPSLSSSSVVKTPSSVPSTTTPGTTGAMAEEIITSFLREIAMKKSSEARKSSSNSCGGNGDKKTNLRIKMEYRGEKSCIEMERPVAFSLLKKHLCSKYSRQLNIYYTLSNNELIVPIRNQQELDRAVELLDKSSSQRSLRLLLSQHQSDSGISNCSSSLGSPTNSLQPDASGTYSAVPPRIVEISPSECPSSCPSYRKYSPKSGGGSSTSSGIFIRDYEFDERRGMCTPRAPTNWKQGKCIGSGAFGQVFLCYDIDTGREVALKRLYFAKNDTHLREQIVQLENEINLLSTIQHSRIVQYLGAQRTEDSLSIFMEYMAGGSVKDLISTYGALSNPVARKYTYQVLQGLEYLHRNEMIHRDIKTANILRDSNGNVKIGDFGSAKRLQKICSQQSTSSSFVGTPQYMAPEVVTAKSSYGRKADIWSLGCTLLEMLTGNPPWDGFEPMTAIFNIAQRNPPYQLPPNTDPSLANLLSSLLERSPEKRPSAVDLINNHHAFKVFKVTQQ</sequence>
<dbReference type="SMART" id="SM00666">
    <property type="entry name" value="PB1"/>
    <property type="match status" value="1"/>
</dbReference>
<evidence type="ECO:0000256" key="4">
    <source>
        <dbReference type="ARBA" id="ARBA00022777"/>
    </source>
</evidence>
<name>A0A0N4VQ73_ENTVE</name>
<dbReference type="PROSITE" id="PS51257">
    <property type="entry name" value="PROKAR_LIPOPROTEIN"/>
    <property type="match status" value="1"/>
</dbReference>
<evidence type="ECO:0000256" key="2">
    <source>
        <dbReference type="ARBA" id="ARBA00022679"/>
    </source>
</evidence>
<keyword evidence="3 6" id="KW-0547">Nucleotide-binding</keyword>
<evidence type="ECO:0000313" key="9">
    <source>
        <dbReference type="EMBL" id="VDD97568.1"/>
    </source>
</evidence>
<dbReference type="GO" id="GO:0005524">
    <property type="term" value="F:ATP binding"/>
    <property type="evidence" value="ECO:0007669"/>
    <property type="project" value="UniProtKB-UniRule"/>
</dbReference>
<dbReference type="EMBL" id="UXUI01014151">
    <property type="protein sequence ID" value="VDD97568.1"/>
    <property type="molecule type" value="Genomic_DNA"/>
</dbReference>
<keyword evidence="2" id="KW-0808">Transferase</keyword>
<dbReference type="PANTHER" id="PTHR11584:SF369">
    <property type="entry name" value="MITOGEN-ACTIVATED PROTEIN KINASE KINASE KINASE 19-RELATED"/>
    <property type="match status" value="1"/>
</dbReference>
<dbReference type="PROSITE" id="PS50011">
    <property type="entry name" value="PROTEIN_KINASE_DOM"/>
    <property type="match status" value="1"/>
</dbReference>
<evidence type="ECO:0000256" key="5">
    <source>
        <dbReference type="ARBA" id="ARBA00022840"/>
    </source>
</evidence>
<evidence type="ECO:0000313" key="10">
    <source>
        <dbReference type="Proteomes" id="UP000274131"/>
    </source>
</evidence>
<dbReference type="InterPro" id="IPR011009">
    <property type="entry name" value="Kinase-like_dom_sf"/>
</dbReference>
<keyword evidence="1" id="KW-0723">Serine/threonine-protein kinase</keyword>
<dbReference type="Pfam" id="PF00069">
    <property type="entry name" value="Pkinase"/>
    <property type="match status" value="1"/>
</dbReference>